<evidence type="ECO:0000313" key="1">
    <source>
        <dbReference type="EMBL" id="GKV21818.1"/>
    </source>
</evidence>
<accession>A0AAV5K4B9</accession>
<dbReference type="Proteomes" id="UP001054252">
    <property type="component" value="Unassembled WGS sequence"/>
</dbReference>
<proteinExistence type="predicted"/>
<keyword evidence="2" id="KW-1185">Reference proteome</keyword>
<comment type="caution">
    <text evidence="1">The sequence shown here is derived from an EMBL/GenBank/DDBJ whole genome shotgun (WGS) entry which is preliminary data.</text>
</comment>
<sequence>MVFNGVLVFAVADISADVWQRILSIHEELSSQQLLDTLCCFPLQQLGRFALCLWNFLCLPLPDSYYTYNYSSSESDLPLDRYAGSFSSSSSIIDLDDYYHHHSD</sequence>
<dbReference type="PANTHER" id="PTHR35104:SF6">
    <property type="entry name" value="PROTEIN, PUTATIVE-RELATED"/>
    <property type="match status" value="1"/>
</dbReference>
<gene>
    <name evidence="1" type="ORF">SLEP1_g31760</name>
</gene>
<evidence type="ECO:0000313" key="2">
    <source>
        <dbReference type="Proteomes" id="UP001054252"/>
    </source>
</evidence>
<reference evidence="1 2" key="1">
    <citation type="journal article" date="2021" name="Commun. Biol.">
        <title>The genome of Shorea leprosula (Dipterocarpaceae) highlights the ecological relevance of drought in aseasonal tropical rainforests.</title>
        <authorList>
            <person name="Ng K.K.S."/>
            <person name="Kobayashi M.J."/>
            <person name="Fawcett J.A."/>
            <person name="Hatakeyama M."/>
            <person name="Paape T."/>
            <person name="Ng C.H."/>
            <person name="Ang C.C."/>
            <person name="Tnah L.H."/>
            <person name="Lee C.T."/>
            <person name="Nishiyama T."/>
            <person name="Sese J."/>
            <person name="O'Brien M.J."/>
            <person name="Copetti D."/>
            <person name="Mohd Noor M.I."/>
            <person name="Ong R.C."/>
            <person name="Putra M."/>
            <person name="Sireger I.Z."/>
            <person name="Indrioko S."/>
            <person name="Kosugi Y."/>
            <person name="Izuno A."/>
            <person name="Isagi Y."/>
            <person name="Lee S.L."/>
            <person name="Shimizu K.K."/>
        </authorList>
    </citation>
    <scope>NUCLEOTIDE SEQUENCE [LARGE SCALE GENOMIC DNA]</scope>
    <source>
        <strain evidence="1">214</strain>
    </source>
</reference>
<name>A0AAV5K4B9_9ROSI</name>
<dbReference type="AlphaFoldDB" id="A0AAV5K4B9"/>
<protein>
    <submittedName>
        <fullName evidence="1">Uncharacterized protein</fullName>
    </submittedName>
</protein>
<dbReference type="PANTHER" id="PTHR35104">
    <property type="entry name" value="OS03G0807000 PROTEIN"/>
    <property type="match status" value="1"/>
</dbReference>
<dbReference type="EMBL" id="BPVZ01000058">
    <property type="protein sequence ID" value="GKV21818.1"/>
    <property type="molecule type" value="Genomic_DNA"/>
</dbReference>
<organism evidence="1 2">
    <name type="scientific">Rubroshorea leprosula</name>
    <dbReference type="NCBI Taxonomy" id="152421"/>
    <lineage>
        <taxon>Eukaryota</taxon>
        <taxon>Viridiplantae</taxon>
        <taxon>Streptophyta</taxon>
        <taxon>Embryophyta</taxon>
        <taxon>Tracheophyta</taxon>
        <taxon>Spermatophyta</taxon>
        <taxon>Magnoliopsida</taxon>
        <taxon>eudicotyledons</taxon>
        <taxon>Gunneridae</taxon>
        <taxon>Pentapetalae</taxon>
        <taxon>rosids</taxon>
        <taxon>malvids</taxon>
        <taxon>Malvales</taxon>
        <taxon>Dipterocarpaceae</taxon>
        <taxon>Rubroshorea</taxon>
    </lineage>
</organism>